<dbReference type="Pfam" id="PF07179">
    <property type="entry name" value="SseB"/>
    <property type="match status" value="1"/>
</dbReference>
<evidence type="ECO:0000313" key="3">
    <source>
        <dbReference type="EMBL" id="GAA3862555.1"/>
    </source>
</evidence>
<evidence type="ECO:0000256" key="1">
    <source>
        <dbReference type="SAM" id="MobiDB-lite"/>
    </source>
</evidence>
<comment type="caution">
    <text evidence="3">The sequence shown here is derived from an EMBL/GenBank/DDBJ whole genome shotgun (WGS) entry which is preliminary data.</text>
</comment>
<dbReference type="EMBL" id="BAAAZA010000006">
    <property type="protein sequence ID" value="GAA3862555.1"/>
    <property type="molecule type" value="Genomic_DNA"/>
</dbReference>
<reference evidence="4" key="1">
    <citation type="journal article" date="2019" name="Int. J. Syst. Evol. Microbiol.">
        <title>The Global Catalogue of Microorganisms (GCM) 10K type strain sequencing project: providing services to taxonomists for standard genome sequencing and annotation.</title>
        <authorList>
            <consortium name="The Broad Institute Genomics Platform"/>
            <consortium name="The Broad Institute Genome Sequencing Center for Infectious Disease"/>
            <person name="Wu L."/>
            <person name="Ma J."/>
        </authorList>
    </citation>
    <scope>NUCLEOTIDE SEQUENCE [LARGE SCALE GENOMIC DNA]</scope>
    <source>
        <strain evidence="4">JCM 16578</strain>
    </source>
</reference>
<evidence type="ECO:0000259" key="2">
    <source>
        <dbReference type="Pfam" id="PF07179"/>
    </source>
</evidence>
<feature type="region of interest" description="Disordered" evidence="1">
    <location>
        <begin position="1"/>
        <end position="34"/>
    </location>
</feature>
<organism evidence="3 4">
    <name type="scientific">Streptomyces lannensis</name>
    <dbReference type="NCBI Taxonomy" id="766498"/>
    <lineage>
        <taxon>Bacteria</taxon>
        <taxon>Bacillati</taxon>
        <taxon>Actinomycetota</taxon>
        <taxon>Actinomycetes</taxon>
        <taxon>Kitasatosporales</taxon>
        <taxon>Streptomycetaceae</taxon>
        <taxon>Streptomyces</taxon>
    </lineage>
</organism>
<dbReference type="Proteomes" id="UP001501563">
    <property type="component" value="Unassembled WGS sequence"/>
</dbReference>
<protein>
    <submittedName>
        <fullName evidence="3">SseB family protein</fullName>
    </submittedName>
</protein>
<keyword evidence="4" id="KW-1185">Reference proteome</keyword>
<sequence>MGHPPIADTDDAWPDAGWVRDRNPPGAGGSGLCPPATIWGSAMNTPDKNHRPTAAQAALDTLAVHAEDSDALDTLAGSDVLVPVPDDVAEEEAIDPYAVALPVLEQPDGEQTVPVFTSETEMAGLLPFVSRYRLVPLGALASQWPTDELTLTIDAASPHGLTLNSDGVRTLLARH</sequence>
<dbReference type="InterPro" id="IPR009839">
    <property type="entry name" value="SseB_N"/>
</dbReference>
<accession>A0ABP7K3Y6</accession>
<name>A0ABP7K3Y6_9ACTN</name>
<evidence type="ECO:0000313" key="4">
    <source>
        <dbReference type="Proteomes" id="UP001501563"/>
    </source>
</evidence>
<proteinExistence type="predicted"/>
<feature type="domain" description="SseB protein N-terminal" evidence="2">
    <location>
        <begin position="57"/>
        <end position="169"/>
    </location>
</feature>
<gene>
    <name evidence="3" type="ORF">GCM10022207_27890</name>
</gene>